<evidence type="ECO:0000313" key="2">
    <source>
        <dbReference type="Proteomes" id="UP001596056"/>
    </source>
</evidence>
<accession>A0ABW0SAB0</accession>
<comment type="caution">
    <text evidence="1">The sequence shown here is derived from an EMBL/GenBank/DDBJ whole genome shotgun (WGS) entry which is preliminary data.</text>
</comment>
<reference evidence="2" key="1">
    <citation type="journal article" date="2019" name="Int. J. Syst. Evol. Microbiol.">
        <title>The Global Catalogue of Microorganisms (GCM) 10K type strain sequencing project: providing services to taxonomists for standard genome sequencing and annotation.</title>
        <authorList>
            <consortium name="The Broad Institute Genomics Platform"/>
            <consortium name="The Broad Institute Genome Sequencing Center for Infectious Disease"/>
            <person name="Wu L."/>
            <person name="Ma J."/>
        </authorList>
    </citation>
    <scope>NUCLEOTIDE SEQUENCE [LARGE SCALE GENOMIC DNA]</scope>
    <source>
        <strain evidence="2">KACC 11588</strain>
    </source>
</reference>
<evidence type="ECO:0000313" key="1">
    <source>
        <dbReference type="EMBL" id="MFC5565839.1"/>
    </source>
</evidence>
<keyword evidence="2" id="KW-1185">Reference proteome</keyword>
<name>A0ABW0SAB0_9RHOB</name>
<dbReference type="EMBL" id="JBHSNA010000003">
    <property type="protein sequence ID" value="MFC5565839.1"/>
    <property type="molecule type" value="Genomic_DNA"/>
</dbReference>
<proteinExistence type="predicted"/>
<protein>
    <submittedName>
        <fullName evidence="1">Uncharacterized protein</fullName>
    </submittedName>
</protein>
<gene>
    <name evidence="1" type="ORF">ACFPOC_05320</name>
</gene>
<organism evidence="1 2">
    <name type="scientific">Rubellimicrobium aerolatum</name>
    <dbReference type="NCBI Taxonomy" id="490979"/>
    <lineage>
        <taxon>Bacteria</taxon>
        <taxon>Pseudomonadati</taxon>
        <taxon>Pseudomonadota</taxon>
        <taxon>Alphaproteobacteria</taxon>
        <taxon>Rhodobacterales</taxon>
        <taxon>Roseobacteraceae</taxon>
        <taxon>Rubellimicrobium</taxon>
    </lineage>
</organism>
<sequence>MSWCTELDRDIYVGLDEVRPRPVARAPKGVCAQALGSALARPIAVLARQVATPNYEMLRFVRLARRNGFHPLVIEHRADRFTVHNPTKRALATLPIVLGRSRNGQPILRRQKILDPAACEGRRLEEIETATGEGLIAYHHRKLLQVLGPEAPRVIDMGQVVATQAAGPAAYYREFFKMLTGGLVLLEDFVADSQTAAFFESTVLPAYRQAVEETGRRPQIARLVPGRRTSSPLWIAYPPATADDPSWLRPAREGLRAAA</sequence>
<dbReference type="Proteomes" id="UP001596056">
    <property type="component" value="Unassembled WGS sequence"/>
</dbReference>
<dbReference type="RefSeq" id="WP_209838617.1">
    <property type="nucleotide sequence ID" value="NZ_JAGGJP010000003.1"/>
</dbReference>